<dbReference type="Pfam" id="PF05729">
    <property type="entry name" value="NACHT"/>
    <property type="match status" value="1"/>
</dbReference>
<organism evidence="5 6">
    <name type="scientific">Gadus morhua</name>
    <name type="common">Atlantic cod</name>
    <dbReference type="NCBI Taxonomy" id="8049"/>
    <lineage>
        <taxon>Eukaryota</taxon>
        <taxon>Metazoa</taxon>
        <taxon>Chordata</taxon>
        <taxon>Craniata</taxon>
        <taxon>Vertebrata</taxon>
        <taxon>Euteleostomi</taxon>
        <taxon>Actinopterygii</taxon>
        <taxon>Neopterygii</taxon>
        <taxon>Teleostei</taxon>
        <taxon>Neoteleostei</taxon>
        <taxon>Acanthomorphata</taxon>
        <taxon>Zeiogadaria</taxon>
        <taxon>Gadariae</taxon>
        <taxon>Gadiformes</taxon>
        <taxon>Gadoidei</taxon>
        <taxon>Gadidae</taxon>
        <taxon>Gadus</taxon>
    </lineage>
</organism>
<evidence type="ECO:0000256" key="2">
    <source>
        <dbReference type="ARBA" id="ARBA00022737"/>
    </source>
</evidence>
<dbReference type="SMART" id="SM01288">
    <property type="entry name" value="FISNA"/>
    <property type="match status" value="1"/>
</dbReference>
<dbReference type="InterPro" id="IPR051261">
    <property type="entry name" value="NLR"/>
</dbReference>
<feature type="compositionally biased region" description="Polar residues" evidence="3">
    <location>
        <begin position="13"/>
        <end position="23"/>
    </location>
</feature>
<dbReference type="PROSITE" id="PS50837">
    <property type="entry name" value="NACHT"/>
    <property type="match status" value="1"/>
</dbReference>
<dbReference type="Pfam" id="PF14484">
    <property type="entry name" value="FISNA"/>
    <property type="match status" value="1"/>
</dbReference>
<dbReference type="AlphaFoldDB" id="A0A8C5BWC9"/>
<keyword evidence="6" id="KW-1185">Reference proteome</keyword>
<evidence type="ECO:0000259" key="4">
    <source>
        <dbReference type="PROSITE" id="PS50837"/>
    </source>
</evidence>
<dbReference type="InterPro" id="IPR027417">
    <property type="entry name" value="P-loop_NTPase"/>
</dbReference>
<evidence type="ECO:0000313" key="6">
    <source>
        <dbReference type="Proteomes" id="UP000694546"/>
    </source>
</evidence>
<reference evidence="5" key="2">
    <citation type="submission" date="2025-09" db="UniProtKB">
        <authorList>
            <consortium name="Ensembl"/>
        </authorList>
    </citation>
    <scope>IDENTIFICATION</scope>
</reference>
<dbReference type="Pfam" id="PF17776">
    <property type="entry name" value="NLRC4_HD2"/>
    <property type="match status" value="1"/>
</dbReference>
<dbReference type="InterPro" id="IPR041267">
    <property type="entry name" value="NLRP_HD2"/>
</dbReference>
<protein>
    <recommendedName>
        <fullName evidence="4">NACHT domain-containing protein</fullName>
    </recommendedName>
</protein>
<accession>A0A8C5BWC9</accession>
<sequence>MEDQDESRVLLESNGSFSSDYSFNSDCEKTTRKIGSKAHPVCGHPKKPPLLSDFTEPPHPSLTLAFTFQAIRETLEKMPEVHLRHFKETLWRSYPQSLIASPQSMDLLDLVDRILGSFNIQGSLQIVKNLLEEMGQEQLVLNLQELCVQNEVRFELRQNLKCKYRDVQEDSAIQGEKKLFHDIFTDLHMTKGLDNGPNVQHEYRNIEKLNSYHKPEPTISSEDIFGSNWIEKKCLKALLMTGMAGTGKSMAVQKFILDWAEERSHQHISFLFPLPFRELNAFQGSEISMLQLLNQLYPETKKLKDICAVGGHVLFVLDGLDEYTQELDFQYTEIWCDFKEATSFHVLLVNFLRGNLFFSGLLWVTSRPLRSKWMPSEGVHQVAEVWGFTDDQKVEYFKRRFTDPVHAGRVIDYVNSCKTLHIMCHLPLFCSVLSQLWERRFTGQRGDLPQSITPIYTQLLLVLLSKRRFRAPARSPSEERNFLVGLGKTAWLALEQGQVKITEAHQKAGIGGAMDEAVVNSGLCTEFTVKQFVMYSETVHCFIHSTVQEYMAALYVFLEFRNQGMSVFKESSKRKQTQDLKNSKQVYSSALERTLLCEDGRFYLFLRFLFSMASKSNVELLKHFIGSTENWPSVVKDTVALIKKKMSEKLQNHPETRALLQSCLDELTAEN</sequence>
<dbReference type="InterPro" id="IPR029495">
    <property type="entry name" value="NACHT-assoc"/>
</dbReference>
<dbReference type="GeneTree" id="ENSGT01070000253760"/>
<evidence type="ECO:0000313" key="5">
    <source>
        <dbReference type="Ensembl" id="ENSGMOP00000051998.1"/>
    </source>
</evidence>
<name>A0A8C5BWC9_GADMO</name>
<dbReference type="Ensembl" id="ENSGMOT00000051432.1">
    <property type="protein sequence ID" value="ENSGMOP00000051998.1"/>
    <property type="gene ID" value="ENSGMOG00000031510.1"/>
</dbReference>
<reference evidence="5" key="1">
    <citation type="submission" date="2025-08" db="UniProtKB">
        <authorList>
            <consortium name="Ensembl"/>
        </authorList>
    </citation>
    <scope>IDENTIFICATION</scope>
</reference>
<proteinExistence type="predicted"/>
<dbReference type="OMA" id="HVTFLFP"/>
<dbReference type="PANTHER" id="PTHR24106">
    <property type="entry name" value="NACHT, LRR AND CARD DOMAINS-CONTAINING"/>
    <property type="match status" value="1"/>
</dbReference>
<feature type="region of interest" description="Disordered" evidence="3">
    <location>
        <begin position="1"/>
        <end position="23"/>
    </location>
</feature>
<feature type="domain" description="NACHT" evidence="4">
    <location>
        <begin position="236"/>
        <end position="368"/>
    </location>
</feature>
<evidence type="ECO:0000256" key="1">
    <source>
        <dbReference type="ARBA" id="ARBA00022614"/>
    </source>
</evidence>
<dbReference type="SUPFAM" id="SSF47986">
    <property type="entry name" value="DEATH domain"/>
    <property type="match status" value="1"/>
</dbReference>
<evidence type="ECO:0000256" key="3">
    <source>
        <dbReference type="SAM" id="MobiDB-lite"/>
    </source>
</evidence>
<dbReference type="Gene3D" id="1.10.533.10">
    <property type="entry name" value="Death Domain, Fas"/>
    <property type="match status" value="1"/>
</dbReference>
<keyword evidence="2" id="KW-0677">Repeat</keyword>
<dbReference type="InterPro" id="IPR011029">
    <property type="entry name" value="DEATH-like_dom_sf"/>
</dbReference>
<dbReference type="Gene3D" id="3.40.50.300">
    <property type="entry name" value="P-loop containing nucleotide triphosphate hydrolases"/>
    <property type="match status" value="1"/>
</dbReference>
<dbReference type="InterPro" id="IPR007111">
    <property type="entry name" value="NACHT_NTPase"/>
</dbReference>
<keyword evidence="1" id="KW-0433">Leucine-rich repeat</keyword>
<dbReference type="Proteomes" id="UP000694546">
    <property type="component" value="Chromosome 7"/>
</dbReference>
<dbReference type="SUPFAM" id="SSF52540">
    <property type="entry name" value="P-loop containing nucleoside triphosphate hydrolases"/>
    <property type="match status" value="1"/>
</dbReference>